<evidence type="ECO:0000256" key="1">
    <source>
        <dbReference type="ARBA" id="ARBA00009248"/>
    </source>
</evidence>
<dbReference type="PANTHER" id="PTHR30305">
    <property type="entry name" value="PROTEIN YJDM-RELATED"/>
    <property type="match status" value="1"/>
</dbReference>
<dbReference type="Pfam" id="PF08274">
    <property type="entry name" value="Zn_Ribbon_YjdM"/>
    <property type="match status" value="1"/>
</dbReference>
<gene>
    <name evidence="4" type="ORF">V5R04_03900</name>
</gene>
<dbReference type="PANTHER" id="PTHR30305:SF3">
    <property type="entry name" value="PROTEIN YJDM"/>
    <property type="match status" value="1"/>
</dbReference>
<dbReference type="InterPro" id="IPR004624">
    <property type="entry name" value="YjdM"/>
</dbReference>
<dbReference type="NCBIfam" id="TIGR00686">
    <property type="entry name" value="phnA"/>
    <property type="match status" value="1"/>
</dbReference>
<dbReference type="InterPro" id="IPR013987">
    <property type="entry name" value="YjdM_N"/>
</dbReference>
<dbReference type="Pfam" id="PF03831">
    <property type="entry name" value="YjdM"/>
    <property type="match status" value="1"/>
</dbReference>
<proteinExistence type="inferred from homology"/>
<dbReference type="EMBL" id="CP146203">
    <property type="protein sequence ID" value="XBH22377.1"/>
    <property type="molecule type" value="Genomic_DNA"/>
</dbReference>
<comment type="similarity">
    <text evidence="1">Belongs to the YjdM family.</text>
</comment>
<evidence type="ECO:0000259" key="3">
    <source>
        <dbReference type="Pfam" id="PF08274"/>
    </source>
</evidence>
<dbReference type="AlphaFoldDB" id="A0AAU7DYL5"/>
<evidence type="ECO:0000313" key="4">
    <source>
        <dbReference type="EMBL" id="XBH22377.1"/>
    </source>
</evidence>
<feature type="domain" description="Protein YjdM C-terminal" evidence="2">
    <location>
        <begin position="52"/>
        <end position="121"/>
    </location>
</feature>
<organism evidence="4">
    <name type="scientific">Jonesiaceae bacterium BS-20</name>
    <dbReference type="NCBI Taxonomy" id="3120821"/>
    <lineage>
        <taxon>Bacteria</taxon>
        <taxon>Bacillati</taxon>
        <taxon>Actinomycetota</taxon>
        <taxon>Actinomycetes</taxon>
        <taxon>Micrococcales</taxon>
        <taxon>Jonesiaceae</taxon>
    </lineage>
</organism>
<dbReference type="Gene3D" id="2.30.30.40">
    <property type="entry name" value="SH3 Domains"/>
    <property type="match status" value="1"/>
</dbReference>
<dbReference type="Gene3D" id="2.20.25.10">
    <property type="match status" value="1"/>
</dbReference>
<name>A0AAU7DYL5_9MICO</name>
<sequence length="121" mass="13024">MTDSLPKCPKCSSEYTYELGELLVCPECAHEWSRHEGGESNDAEVAQEEQVIKDAVGNALADGDNVVLVKDLKVKGAKNAIKKGTKVTGIRLIDPINGHDIDAKVDGFGDMLLKSSVVRKA</sequence>
<feature type="domain" description="Protein YjdM N-terminal" evidence="3">
    <location>
        <begin position="4"/>
        <end position="33"/>
    </location>
</feature>
<reference evidence="4" key="1">
    <citation type="submission" date="2024-02" db="EMBL/GenBank/DDBJ databases">
        <title>Tomenella chthoni gen. nov. sp. nov., a member of the family Jonesiaceae isolated from bat guano.</title>
        <authorList>
            <person name="Miller S.L."/>
            <person name="King J."/>
            <person name="Sankaranarayanan K."/>
            <person name="Lawson P.A."/>
        </authorList>
    </citation>
    <scope>NUCLEOTIDE SEQUENCE</scope>
    <source>
        <strain evidence="4">BS-20</strain>
    </source>
</reference>
<dbReference type="InterPro" id="IPR013988">
    <property type="entry name" value="YjdM_C"/>
</dbReference>
<evidence type="ECO:0000259" key="2">
    <source>
        <dbReference type="Pfam" id="PF03831"/>
    </source>
</evidence>
<dbReference type="SUPFAM" id="SSF82057">
    <property type="entry name" value="Prokaryotic SH3-related domain"/>
    <property type="match status" value="1"/>
</dbReference>
<dbReference type="SUPFAM" id="SSF57783">
    <property type="entry name" value="Zinc beta-ribbon"/>
    <property type="match status" value="1"/>
</dbReference>
<protein>
    <submittedName>
        <fullName evidence="4">Zinc ribbon domain-containing protein YjdM</fullName>
    </submittedName>
</protein>
<accession>A0AAU7DYL5</accession>